<reference evidence="1 2" key="1">
    <citation type="submission" date="2024-05" db="EMBL/GenBank/DDBJ databases">
        <title>De novo assembly of an allotetraploid wild potato.</title>
        <authorList>
            <person name="Hosaka A.J."/>
        </authorList>
    </citation>
    <scope>NUCLEOTIDE SEQUENCE [LARGE SCALE GENOMIC DNA]</scope>
    <source>
        <tissue evidence="1">Young leaves</tissue>
    </source>
</reference>
<dbReference type="AlphaFoldDB" id="A0ABD2UJV1"/>
<dbReference type="Proteomes" id="UP001627284">
    <property type="component" value="Unassembled WGS sequence"/>
</dbReference>
<evidence type="ECO:0000313" key="2">
    <source>
        <dbReference type="Proteomes" id="UP001627284"/>
    </source>
</evidence>
<name>A0ABD2UJV1_9SOLN</name>
<accession>A0ABD2UJV1</accession>
<sequence length="137" mass="15803">ANSNIFIQLTNQKLRTEWGNPQNHHLIHHHQSTKECVRENGENGLLKLDYPKVEKGFGWVLIIHPRMLPGHSALAQFCLRRDPAKFMSFPDNPPQIIIKTSMTAVEIQVAAAHFVNLERIHNSDLWSLHHPLLNCYM</sequence>
<comment type="caution">
    <text evidence="1">The sequence shown here is derived from an EMBL/GenBank/DDBJ whole genome shotgun (WGS) entry which is preliminary data.</text>
</comment>
<feature type="non-terminal residue" evidence="1">
    <location>
        <position position="1"/>
    </location>
</feature>
<evidence type="ECO:0000313" key="1">
    <source>
        <dbReference type="EMBL" id="KAL3368828.1"/>
    </source>
</evidence>
<organism evidence="1 2">
    <name type="scientific">Solanum stoloniferum</name>
    <dbReference type="NCBI Taxonomy" id="62892"/>
    <lineage>
        <taxon>Eukaryota</taxon>
        <taxon>Viridiplantae</taxon>
        <taxon>Streptophyta</taxon>
        <taxon>Embryophyta</taxon>
        <taxon>Tracheophyta</taxon>
        <taxon>Spermatophyta</taxon>
        <taxon>Magnoliopsida</taxon>
        <taxon>eudicotyledons</taxon>
        <taxon>Gunneridae</taxon>
        <taxon>Pentapetalae</taxon>
        <taxon>asterids</taxon>
        <taxon>lamiids</taxon>
        <taxon>Solanales</taxon>
        <taxon>Solanaceae</taxon>
        <taxon>Solanoideae</taxon>
        <taxon>Solaneae</taxon>
        <taxon>Solanum</taxon>
    </lineage>
</organism>
<gene>
    <name evidence="1" type="ORF">AABB24_009574</name>
</gene>
<keyword evidence="2" id="KW-1185">Reference proteome</keyword>
<protein>
    <submittedName>
        <fullName evidence="1">Uncharacterized protein</fullName>
    </submittedName>
</protein>
<dbReference type="EMBL" id="JBJKTR010000005">
    <property type="protein sequence ID" value="KAL3368828.1"/>
    <property type="molecule type" value="Genomic_DNA"/>
</dbReference>
<proteinExistence type="predicted"/>